<name>A0A238YKB9_9PROT</name>
<keyword evidence="1" id="KW-0732">Signal</keyword>
<reference evidence="3" key="1">
    <citation type="submission" date="2017-06" db="EMBL/GenBank/DDBJ databases">
        <authorList>
            <person name="Varghese N."/>
            <person name="Submissions S."/>
        </authorList>
    </citation>
    <scope>NUCLEOTIDE SEQUENCE [LARGE SCALE GENOMIC DNA]</scope>
    <source>
        <strain evidence="3">Ca-68</strain>
    </source>
</reference>
<evidence type="ECO:0000313" key="2">
    <source>
        <dbReference type="EMBL" id="SNR71696.1"/>
    </source>
</evidence>
<dbReference type="OrthoDB" id="9814042at2"/>
<dbReference type="RefSeq" id="WP_089374827.1">
    <property type="nucleotide sequence ID" value="NZ_FZOA01000002.1"/>
</dbReference>
<protein>
    <submittedName>
        <fullName evidence="2">Uncharacterized protein</fullName>
    </submittedName>
</protein>
<feature type="signal peptide" evidence="1">
    <location>
        <begin position="1"/>
        <end position="19"/>
    </location>
</feature>
<dbReference type="InterPro" id="IPR011990">
    <property type="entry name" value="TPR-like_helical_dom_sf"/>
</dbReference>
<dbReference type="EMBL" id="FZOA01000002">
    <property type="protein sequence ID" value="SNR71696.1"/>
    <property type="molecule type" value="Genomic_DNA"/>
</dbReference>
<proteinExistence type="predicted"/>
<organism evidence="2 3">
    <name type="scientific">Methylobacillus rhizosphaerae</name>
    <dbReference type="NCBI Taxonomy" id="551994"/>
    <lineage>
        <taxon>Bacteria</taxon>
        <taxon>Pseudomonadati</taxon>
        <taxon>Pseudomonadota</taxon>
        <taxon>Betaproteobacteria</taxon>
        <taxon>Nitrosomonadales</taxon>
        <taxon>Methylophilaceae</taxon>
        <taxon>Methylobacillus</taxon>
    </lineage>
</organism>
<dbReference type="Gene3D" id="1.25.40.10">
    <property type="entry name" value="Tetratricopeptide repeat domain"/>
    <property type="match status" value="1"/>
</dbReference>
<dbReference type="Proteomes" id="UP000198305">
    <property type="component" value="Unassembled WGS sequence"/>
</dbReference>
<keyword evidence="3" id="KW-1185">Reference proteome</keyword>
<sequence>MKICLVLVAGILFTACAGAVAGQDARAVRIYNTSGVNSLEVGHDGTLPYSRLRMQAAQYFQHVLQSQSDIPHTRYQLAMLANDGEGDTTARAYASSVVEAYAPTAAMLWLGVKSAHQNGNNDGGGFGYGAQLRKHLPHSEQTERLLSGQLR</sequence>
<gene>
    <name evidence="2" type="ORF">SAMN05192560_0691</name>
</gene>
<accession>A0A238YKB9</accession>
<dbReference type="PROSITE" id="PS51257">
    <property type="entry name" value="PROKAR_LIPOPROTEIN"/>
    <property type="match status" value="1"/>
</dbReference>
<feature type="chain" id="PRO_5012014568" evidence="1">
    <location>
        <begin position="20"/>
        <end position="151"/>
    </location>
</feature>
<evidence type="ECO:0000313" key="3">
    <source>
        <dbReference type="Proteomes" id="UP000198305"/>
    </source>
</evidence>
<evidence type="ECO:0000256" key="1">
    <source>
        <dbReference type="SAM" id="SignalP"/>
    </source>
</evidence>
<dbReference type="AlphaFoldDB" id="A0A238YKB9"/>